<evidence type="ECO:0000313" key="2">
    <source>
        <dbReference type="Proteomes" id="UP000243605"/>
    </source>
</evidence>
<proteinExistence type="predicted"/>
<dbReference type="Proteomes" id="UP000243605">
    <property type="component" value="Unassembled WGS sequence"/>
</dbReference>
<accession>A0A662Z3R5</accession>
<evidence type="ECO:0008006" key="3">
    <source>
        <dbReference type="Google" id="ProtNLM"/>
    </source>
</evidence>
<dbReference type="RefSeq" id="WP_091474373.1">
    <property type="nucleotide sequence ID" value="NZ_FOIT01000002.1"/>
</dbReference>
<gene>
    <name evidence="1" type="ORF">SAMN05192557_0933</name>
</gene>
<organism evidence="1 2">
    <name type="scientific">Aliicoccus persicus</name>
    <dbReference type="NCBI Taxonomy" id="930138"/>
    <lineage>
        <taxon>Bacteria</taxon>
        <taxon>Bacillati</taxon>
        <taxon>Bacillota</taxon>
        <taxon>Bacilli</taxon>
        <taxon>Bacillales</taxon>
        <taxon>Staphylococcaceae</taxon>
        <taxon>Aliicoccus</taxon>
    </lineage>
</organism>
<keyword evidence="2" id="KW-1185">Reference proteome</keyword>
<evidence type="ECO:0000313" key="1">
    <source>
        <dbReference type="EMBL" id="SEV94595.1"/>
    </source>
</evidence>
<name>A0A662Z3R5_9STAP</name>
<dbReference type="AlphaFoldDB" id="A0A662Z3R5"/>
<reference evidence="1 2" key="1">
    <citation type="submission" date="2016-10" db="EMBL/GenBank/DDBJ databases">
        <authorList>
            <person name="Varghese N."/>
            <person name="Submissions S."/>
        </authorList>
    </citation>
    <scope>NUCLEOTIDE SEQUENCE [LARGE SCALE GENOMIC DNA]</scope>
    <source>
        <strain evidence="1 2">IBRC-M10081</strain>
    </source>
</reference>
<sequence length="600" mass="70051">MKYQNQIYHHSYAIIPNEFDISMVSECESVNLLGHKLVHSTTVDCERMTENDITLVVLGYVLDIRDGNKTKEVIMHDLIYSNNFVENLEFINGRFVMIRIKDNQIEYYSDASNLLPGNYHEHSNIIASHDMLLAEILQNNGFEVNRRPLNITNDLDFTRFDSIWKVNPSIKYTLSPFSKERIYPRSVQTKQSVLSAVQSLKPYFEAQNDWLAQYKGDIFLTLTAGMDSRTSAAIAHALQSRIEFLTYMTPRKMLATSMAKKIYKIDETVTRDMKENMNWNHAIINLGDYRMPEDTEYYKAVLNSKHSPRLAQYYKDKGYYKALHIKSTIFGVGKADYDPQLDHIIDDLNEYKKLMTHFQKDFSTFYNVDDELDAYFERNLVTHDVTKGRHFFEVYHLESRLGNWHSALTSETDPATEEFIYLNTRKLIDLFTSISIDEMRQHKLHKHIIHEFWGVLNYFGVNETKGLWEKLELNGSGSRTFKDMRIRHNENMLLEEVAGELSVTPSPKMISSVENYEIVLRNTTDSDININIRSTYRREAGRNKVFVTVKGERLRERYDVLDINDGVNLKLMDTPVKISVEYMKSYESDSWNQAGKLLIT</sequence>
<dbReference type="OrthoDB" id="2462219at2"/>
<protein>
    <recommendedName>
        <fullName evidence="3">Asparagine synthase (Glutamine-hydrolysing)</fullName>
    </recommendedName>
</protein>
<dbReference type="EMBL" id="FOIT01000002">
    <property type="protein sequence ID" value="SEV94595.1"/>
    <property type="molecule type" value="Genomic_DNA"/>
</dbReference>